<feature type="domain" description="Helicase C-terminal" evidence="5">
    <location>
        <begin position="720"/>
        <end position="871"/>
    </location>
</feature>
<evidence type="ECO:0000313" key="7">
    <source>
        <dbReference type="Proteomes" id="UP000800092"/>
    </source>
</evidence>
<dbReference type="AlphaFoldDB" id="A0A6A6HB78"/>
<dbReference type="PROSITE" id="PS51192">
    <property type="entry name" value="HELICASE_ATP_BIND_1"/>
    <property type="match status" value="1"/>
</dbReference>
<dbReference type="SUPFAM" id="SSF52540">
    <property type="entry name" value="P-loop containing nucleoside triphosphate hydrolases"/>
    <property type="match status" value="2"/>
</dbReference>
<evidence type="ECO:0000259" key="5">
    <source>
        <dbReference type="PROSITE" id="PS51194"/>
    </source>
</evidence>
<keyword evidence="2" id="KW-0378">Hydrolase</keyword>
<sequence>MAYIEDDPISRLKRRRLEKPKLNEDVTWISNKGWQPAETVFESDSAVANVSTELSSCIDIKDCTESVDEGTVVCFGMIIDLPVVLPSHTVDLRTPARRPVYLDPDDRVYHCSDGNLIGTLDAHAAEALSKLETDGQIGLQLCYSISTETRLNRRGKASGLLEVILYGPKGRADDVGDFVAKCGHYLQEPLGCDRNVPYCNPHCLSSLDGSLPMTFHLREEQPPVLQKLIRQTKDVLAHFETSEALKETDTPSTLRTQLQAHQRQALTFLLRRERTGAGVWVKETNFAGAAIYVNTVSGERQLERPPAWRGGILADEMGLGKTLSMIALVVAGKATNKDDRHSQHGNSLSSTLIVVPPNVLSEWEAQIERHSVPNKITWFRHHGASRFKPTVITKTPDIVLTTYQTVESEQRKGQLGNDSILSLHWNRIILDEAHVIRNCSTATAKVTASLHATYRWAISGTPIQNSLTDFLGLLKFLRFHPYDNTQKFDDDLSEPWRNGNFEEAVEKFKRLLSCIMIRRLKNSTVELPPRDDQIIRVPFSPEEKAYYRKIEQPVVELLDDASKTRYGTGGVWLNAIQQIQRLRLACNLGVGKRSSHPTRTRSNIMGGDMTLEVLGARLSMGAIFCEHCLQAVNVSEADAFSDGLTVSPTVYYTSCLRTFCSSCANILHFDFAGPCACGPRATPCTLRPLLWSQLTPRLTSNESSMSPEPSEYQTKQVSSKVKTVVSNIQANPAEKSVVFSFWTSSLDVVQHALEVAGIRCVRVDGNVSLNNRKRALKLLGDDPETKAILLTISCGAIGIDLTAASRVYLLEPQWNPSLEDQALARVHRVGQTRPVTTIRCVMEDSIEERIINIQDRKKLLASLLLSNESSSQVSRGCLYPFCTRVRQITDIFLFSNCDPWSEECESSE</sequence>
<dbReference type="EMBL" id="ML991794">
    <property type="protein sequence ID" value="KAF2235058.1"/>
    <property type="molecule type" value="Genomic_DNA"/>
</dbReference>
<reference evidence="6" key="1">
    <citation type="journal article" date="2020" name="Stud. Mycol.">
        <title>101 Dothideomycetes genomes: a test case for predicting lifestyles and emergence of pathogens.</title>
        <authorList>
            <person name="Haridas S."/>
            <person name="Albert R."/>
            <person name="Binder M."/>
            <person name="Bloem J."/>
            <person name="Labutti K."/>
            <person name="Salamov A."/>
            <person name="Andreopoulos B."/>
            <person name="Baker S."/>
            <person name="Barry K."/>
            <person name="Bills G."/>
            <person name="Bluhm B."/>
            <person name="Cannon C."/>
            <person name="Castanera R."/>
            <person name="Culley D."/>
            <person name="Daum C."/>
            <person name="Ezra D."/>
            <person name="Gonzalez J."/>
            <person name="Henrissat B."/>
            <person name="Kuo A."/>
            <person name="Liang C."/>
            <person name="Lipzen A."/>
            <person name="Lutzoni F."/>
            <person name="Magnuson J."/>
            <person name="Mondo S."/>
            <person name="Nolan M."/>
            <person name="Ohm R."/>
            <person name="Pangilinan J."/>
            <person name="Park H.-J."/>
            <person name="Ramirez L."/>
            <person name="Alfaro M."/>
            <person name="Sun H."/>
            <person name="Tritt A."/>
            <person name="Yoshinaga Y."/>
            <person name="Zwiers L.-H."/>
            <person name="Turgeon B."/>
            <person name="Goodwin S."/>
            <person name="Spatafora J."/>
            <person name="Crous P."/>
            <person name="Grigoriev I."/>
        </authorList>
    </citation>
    <scope>NUCLEOTIDE SEQUENCE</scope>
    <source>
        <strain evidence="6">Tuck. ex Michener</strain>
    </source>
</reference>
<dbReference type="SMART" id="SM00490">
    <property type="entry name" value="HELICc"/>
    <property type="match status" value="1"/>
</dbReference>
<dbReference type="InterPro" id="IPR014001">
    <property type="entry name" value="Helicase_ATP-bd"/>
</dbReference>
<dbReference type="Gene3D" id="3.40.50.10810">
    <property type="entry name" value="Tandem AAA-ATPase domain"/>
    <property type="match status" value="1"/>
</dbReference>
<dbReference type="GO" id="GO:0006281">
    <property type="term" value="P:DNA repair"/>
    <property type="evidence" value="ECO:0007669"/>
    <property type="project" value="TreeGrafter"/>
</dbReference>
<dbReference type="GO" id="GO:0008094">
    <property type="term" value="F:ATP-dependent activity, acting on DNA"/>
    <property type="evidence" value="ECO:0007669"/>
    <property type="project" value="TreeGrafter"/>
</dbReference>
<feature type="domain" description="Helicase ATP-binding" evidence="4">
    <location>
        <begin position="302"/>
        <end position="480"/>
    </location>
</feature>
<dbReference type="InterPro" id="IPR050628">
    <property type="entry name" value="SNF2_RAD54_helicase_TF"/>
</dbReference>
<gene>
    <name evidence="6" type="ORF">EV356DRAFT_445723</name>
</gene>
<dbReference type="PANTHER" id="PTHR45626">
    <property type="entry name" value="TRANSCRIPTION TERMINATION FACTOR 2-RELATED"/>
    <property type="match status" value="1"/>
</dbReference>
<dbReference type="GO" id="GO:0005524">
    <property type="term" value="F:ATP binding"/>
    <property type="evidence" value="ECO:0007669"/>
    <property type="project" value="UniProtKB-KW"/>
</dbReference>
<dbReference type="Pfam" id="PF00176">
    <property type="entry name" value="SNF2-rel_dom"/>
    <property type="match status" value="1"/>
</dbReference>
<evidence type="ECO:0000256" key="1">
    <source>
        <dbReference type="ARBA" id="ARBA00022741"/>
    </source>
</evidence>
<dbReference type="GO" id="GO:0016787">
    <property type="term" value="F:hydrolase activity"/>
    <property type="evidence" value="ECO:0007669"/>
    <property type="project" value="UniProtKB-KW"/>
</dbReference>
<protein>
    <submittedName>
        <fullName evidence="6">Uncharacterized protein</fullName>
    </submittedName>
</protein>
<keyword evidence="3" id="KW-0067">ATP-binding</keyword>
<name>A0A6A6HB78_VIRVR</name>
<dbReference type="GO" id="GO:0005634">
    <property type="term" value="C:nucleus"/>
    <property type="evidence" value="ECO:0007669"/>
    <property type="project" value="TreeGrafter"/>
</dbReference>
<organism evidence="6 7">
    <name type="scientific">Viridothelium virens</name>
    <name type="common">Speckled blister lichen</name>
    <name type="synonym">Trypethelium virens</name>
    <dbReference type="NCBI Taxonomy" id="1048519"/>
    <lineage>
        <taxon>Eukaryota</taxon>
        <taxon>Fungi</taxon>
        <taxon>Dikarya</taxon>
        <taxon>Ascomycota</taxon>
        <taxon>Pezizomycotina</taxon>
        <taxon>Dothideomycetes</taxon>
        <taxon>Dothideomycetes incertae sedis</taxon>
        <taxon>Trypetheliales</taxon>
        <taxon>Trypetheliaceae</taxon>
        <taxon>Viridothelium</taxon>
    </lineage>
</organism>
<evidence type="ECO:0000259" key="4">
    <source>
        <dbReference type="PROSITE" id="PS51192"/>
    </source>
</evidence>
<dbReference type="CDD" id="cd18793">
    <property type="entry name" value="SF2_C_SNF"/>
    <property type="match status" value="1"/>
</dbReference>
<accession>A0A6A6HB78</accession>
<keyword evidence="1" id="KW-0547">Nucleotide-binding</keyword>
<evidence type="ECO:0000256" key="3">
    <source>
        <dbReference type="ARBA" id="ARBA00022840"/>
    </source>
</evidence>
<dbReference type="PANTHER" id="PTHR45626:SF22">
    <property type="entry name" value="DNA REPAIR PROTEIN RAD5"/>
    <property type="match status" value="1"/>
</dbReference>
<dbReference type="Gene3D" id="3.40.50.300">
    <property type="entry name" value="P-loop containing nucleotide triphosphate hydrolases"/>
    <property type="match status" value="1"/>
</dbReference>
<keyword evidence="7" id="KW-1185">Reference proteome</keyword>
<proteinExistence type="predicted"/>
<dbReference type="InterPro" id="IPR027417">
    <property type="entry name" value="P-loop_NTPase"/>
</dbReference>
<dbReference type="InterPro" id="IPR038718">
    <property type="entry name" value="SNF2-like_sf"/>
</dbReference>
<dbReference type="Proteomes" id="UP000800092">
    <property type="component" value="Unassembled WGS sequence"/>
</dbReference>
<dbReference type="InterPro" id="IPR001650">
    <property type="entry name" value="Helicase_C-like"/>
</dbReference>
<dbReference type="OrthoDB" id="448448at2759"/>
<dbReference type="Pfam" id="PF00271">
    <property type="entry name" value="Helicase_C"/>
    <property type="match status" value="1"/>
</dbReference>
<evidence type="ECO:0000256" key="2">
    <source>
        <dbReference type="ARBA" id="ARBA00022801"/>
    </source>
</evidence>
<dbReference type="SMART" id="SM00487">
    <property type="entry name" value="DEXDc"/>
    <property type="match status" value="1"/>
</dbReference>
<dbReference type="CDD" id="cd18008">
    <property type="entry name" value="DEXDc_SHPRH-like"/>
    <property type="match status" value="1"/>
</dbReference>
<dbReference type="InterPro" id="IPR049730">
    <property type="entry name" value="SNF2/RAD54-like_C"/>
</dbReference>
<evidence type="ECO:0000313" key="6">
    <source>
        <dbReference type="EMBL" id="KAF2235058.1"/>
    </source>
</evidence>
<dbReference type="PROSITE" id="PS51194">
    <property type="entry name" value="HELICASE_CTER"/>
    <property type="match status" value="1"/>
</dbReference>
<dbReference type="InterPro" id="IPR000330">
    <property type="entry name" value="SNF2_N"/>
</dbReference>